<sequence length="120" mass="13874">MRTDMEEEMLQLMIKEEAEKQQLVMEIIGNCRSNKVFEAAIQLLVILEVKAQGIAVCDEAQVKQWHKWVSAVRFRIEQGNDFVQNWWSELLKEATSTGDVAGAAEDDHELKFPWLLLLEI</sequence>
<proteinExistence type="predicted"/>
<dbReference type="EMBL" id="CM010724">
    <property type="protein sequence ID" value="RZC81145.1"/>
    <property type="molecule type" value="Genomic_DNA"/>
</dbReference>
<gene>
    <name evidence="1" type="ORF">C5167_043720</name>
</gene>
<dbReference type="AlphaFoldDB" id="A0A4Y7LAD0"/>
<keyword evidence="2" id="KW-1185">Reference proteome</keyword>
<protein>
    <submittedName>
        <fullName evidence="1">Uncharacterized protein</fullName>
    </submittedName>
</protein>
<dbReference type="Proteomes" id="UP000316621">
    <property type="component" value="Chromosome 10"/>
</dbReference>
<organism evidence="1 2">
    <name type="scientific">Papaver somniferum</name>
    <name type="common">Opium poppy</name>
    <dbReference type="NCBI Taxonomy" id="3469"/>
    <lineage>
        <taxon>Eukaryota</taxon>
        <taxon>Viridiplantae</taxon>
        <taxon>Streptophyta</taxon>
        <taxon>Embryophyta</taxon>
        <taxon>Tracheophyta</taxon>
        <taxon>Spermatophyta</taxon>
        <taxon>Magnoliopsida</taxon>
        <taxon>Ranunculales</taxon>
        <taxon>Papaveraceae</taxon>
        <taxon>Papaveroideae</taxon>
        <taxon>Papaver</taxon>
    </lineage>
</organism>
<dbReference type="Gramene" id="RZC81145">
    <property type="protein sequence ID" value="RZC81145"/>
    <property type="gene ID" value="C5167_043720"/>
</dbReference>
<reference evidence="1 2" key="1">
    <citation type="journal article" date="2018" name="Science">
        <title>The opium poppy genome and morphinan production.</title>
        <authorList>
            <person name="Guo L."/>
            <person name="Winzer T."/>
            <person name="Yang X."/>
            <person name="Li Y."/>
            <person name="Ning Z."/>
            <person name="He Z."/>
            <person name="Teodor R."/>
            <person name="Lu Y."/>
            <person name="Bowser T.A."/>
            <person name="Graham I.A."/>
            <person name="Ye K."/>
        </authorList>
    </citation>
    <scope>NUCLEOTIDE SEQUENCE [LARGE SCALE GENOMIC DNA]</scope>
    <source>
        <strain evidence="2">cv. HN1</strain>
        <tissue evidence="1">Leaves</tissue>
    </source>
</reference>
<evidence type="ECO:0000313" key="1">
    <source>
        <dbReference type="EMBL" id="RZC81145.1"/>
    </source>
</evidence>
<name>A0A4Y7LAD0_PAPSO</name>
<evidence type="ECO:0000313" key="2">
    <source>
        <dbReference type="Proteomes" id="UP000316621"/>
    </source>
</evidence>
<accession>A0A4Y7LAD0</accession>